<dbReference type="PANTHER" id="PTHR47510:SF3">
    <property type="entry name" value="ENDO_EXONUCLEASE_PHOSPHATASE DOMAIN-CONTAINING PROTEIN"/>
    <property type="match status" value="1"/>
</dbReference>
<dbReference type="Proteomes" id="UP001558613">
    <property type="component" value="Unassembled WGS sequence"/>
</dbReference>
<proteinExistence type="predicted"/>
<keyword evidence="3" id="KW-1185">Reference proteome</keyword>
<accession>A0ABR3MVZ1</accession>
<evidence type="ECO:0000256" key="1">
    <source>
        <dbReference type="SAM" id="MobiDB-lite"/>
    </source>
</evidence>
<evidence type="ECO:0000313" key="2">
    <source>
        <dbReference type="EMBL" id="KAL1268802.1"/>
    </source>
</evidence>
<comment type="caution">
    <text evidence="2">The sequence shown here is derived from an EMBL/GenBank/DDBJ whole genome shotgun (WGS) entry which is preliminary data.</text>
</comment>
<dbReference type="PANTHER" id="PTHR47510">
    <property type="entry name" value="REVERSE TRANSCRIPTASE DOMAIN-CONTAINING PROTEIN"/>
    <property type="match status" value="1"/>
</dbReference>
<reference evidence="2 3" key="1">
    <citation type="submission" date="2023-09" db="EMBL/GenBank/DDBJ databases">
        <authorList>
            <person name="Wang M."/>
        </authorList>
    </citation>
    <scope>NUCLEOTIDE SEQUENCE [LARGE SCALE GENOMIC DNA]</scope>
    <source>
        <strain evidence="2">GT-2023</strain>
        <tissue evidence="2">Liver</tissue>
    </source>
</reference>
<evidence type="ECO:0000313" key="3">
    <source>
        <dbReference type="Proteomes" id="UP001558613"/>
    </source>
</evidence>
<protein>
    <submittedName>
        <fullName evidence="2">Uncharacterized protein</fullName>
    </submittedName>
</protein>
<gene>
    <name evidence="2" type="ORF">QQF64_034165</name>
</gene>
<feature type="compositionally biased region" description="Polar residues" evidence="1">
    <location>
        <begin position="26"/>
        <end position="35"/>
    </location>
</feature>
<dbReference type="EMBL" id="JAYMGO010000009">
    <property type="protein sequence ID" value="KAL1268802.1"/>
    <property type="molecule type" value="Genomic_DNA"/>
</dbReference>
<organism evidence="2 3">
    <name type="scientific">Cirrhinus molitorella</name>
    <name type="common">mud carp</name>
    <dbReference type="NCBI Taxonomy" id="172907"/>
    <lineage>
        <taxon>Eukaryota</taxon>
        <taxon>Metazoa</taxon>
        <taxon>Chordata</taxon>
        <taxon>Craniata</taxon>
        <taxon>Vertebrata</taxon>
        <taxon>Euteleostomi</taxon>
        <taxon>Actinopterygii</taxon>
        <taxon>Neopterygii</taxon>
        <taxon>Teleostei</taxon>
        <taxon>Ostariophysi</taxon>
        <taxon>Cypriniformes</taxon>
        <taxon>Cyprinidae</taxon>
        <taxon>Labeoninae</taxon>
        <taxon>Labeonini</taxon>
        <taxon>Cirrhinus</taxon>
    </lineage>
</organism>
<name>A0ABR3MVZ1_9TELE</name>
<sequence length="471" mass="51573">MYSPFAVFKPGPMLAKRDPKEEQRTRPTPASNGYKAQSRPPFGKSDHAAIFLMPVYKQRLKQEVPVQREVARWTDQSVAALPDALDDADWDMFRRSSDDVNVFAEAVVGSIGKLADDTIPLRCIQHGLATGNMDEYKAASYSVRRAVKEAKRRYRKKLESQFQQSDSRSLWQRLRTITDYQRPSSRMGNADASLADELNTFYARFEAAAYHASGASGTNSMHAERAGEANTFTISEHDTYAAIGQQGGTWARIHFADTTKPLTLMLAWTFSETAGKCAKLAISSVRTPRGRSRAAGGVQVPRTACGARSQPVFGPKSSSVTTDSLRSPLTACFGPKSSSVTTDSLRPCQISYSCHFLRRSVGRGGRFVVKQVASGLDRLFVVKQVVSGLDRLFVVTEEDFGPKQVAVRGTEEDLGPKQVASGPDRPFADVPPLACRTGPCAASSNRLARATFSSRAPILTWYPKARKGSKG</sequence>
<feature type="compositionally biased region" description="Basic and acidic residues" evidence="1">
    <location>
        <begin position="15"/>
        <end position="25"/>
    </location>
</feature>
<feature type="region of interest" description="Disordered" evidence="1">
    <location>
        <begin position="1"/>
        <end position="43"/>
    </location>
</feature>